<dbReference type="GO" id="GO:0006446">
    <property type="term" value="P:regulation of translational initiation"/>
    <property type="evidence" value="ECO:0007669"/>
    <property type="project" value="TreeGrafter"/>
</dbReference>
<dbReference type="SUPFAM" id="SSF48371">
    <property type="entry name" value="ARM repeat"/>
    <property type="match status" value="1"/>
</dbReference>
<dbReference type="PANTHER" id="PTHR23254">
    <property type="entry name" value="EIF4G DOMAIN PROTEIN"/>
    <property type="match status" value="1"/>
</dbReference>
<dbReference type="InParanoid" id="A0A6L2Q406"/>
<name>A0A6L2Q406_COPFO</name>
<dbReference type="OrthoDB" id="6484979at2759"/>
<evidence type="ECO:0008006" key="4">
    <source>
        <dbReference type="Google" id="ProtNLM"/>
    </source>
</evidence>
<dbReference type="InterPro" id="IPR051367">
    <property type="entry name" value="mRNA_TranslReg/HistoneTransl"/>
</dbReference>
<proteinExistence type="predicted"/>
<feature type="region of interest" description="Disordered" evidence="1">
    <location>
        <begin position="304"/>
        <end position="463"/>
    </location>
</feature>
<dbReference type="Gene3D" id="1.25.40.180">
    <property type="match status" value="1"/>
</dbReference>
<reference evidence="3" key="1">
    <citation type="submission" date="2020-01" db="EMBL/GenBank/DDBJ databases">
        <title>Draft genome sequence of the Termite Coptotermes fromosanus.</title>
        <authorList>
            <person name="Itakura S."/>
            <person name="Yosikawa Y."/>
            <person name="Umezawa K."/>
        </authorList>
    </citation>
    <scope>NUCLEOTIDE SEQUENCE [LARGE SCALE GENOMIC DNA]</scope>
</reference>
<dbReference type="EMBL" id="BLKM01000702">
    <property type="protein sequence ID" value="GFG37505.1"/>
    <property type="molecule type" value="Genomic_DNA"/>
</dbReference>
<dbReference type="InterPro" id="IPR016024">
    <property type="entry name" value="ARM-type_fold"/>
</dbReference>
<feature type="compositionally biased region" description="Basic and acidic residues" evidence="1">
    <location>
        <begin position="422"/>
        <end position="441"/>
    </location>
</feature>
<feature type="compositionally biased region" description="Basic and acidic residues" evidence="1">
    <location>
        <begin position="350"/>
        <end position="368"/>
    </location>
</feature>
<dbReference type="PANTHER" id="PTHR23254:SF18">
    <property type="entry name" value="RE28271P"/>
    <property type="match status" value="1"/>
</dbReference>
<feature type="compositionally biased region" description="Gly residues" evidence="1">
    <location>
        <begin position="333"/>
        <end position="346"/>
    </location>
</feature>
<evidence type="ECO:0000256" key="1">
    <source>
        <dbReference type="SAM" id="MobiDB-lite"/>
    </source>
</evidence>
<dbReference type="Proteomes" id="UP000502823">
    <property type="component" value="Unassembled WGS sequence"/>
</dbReference>
<accession>A0A6L2Q406</accession>
<dbReference type="AlphaFoldDB" id="A0A6L2Q406"/>
<dbReference type="GO" id="GO:0005829">
    <property type="term" value="C:cytosol"/>
    <property type="evidence" value="ECO:0007669"/>
    <property type="project" value="TreeGrafter"/>
</dbReference>
<organism evidence="2 3">
    <name type="scientific">Coptotermes formosanus</name>
    <name type="common">Formosan subterranean termite</name>
    <dbReference type="NCBI Taxonomy" id="36987"/>
    <lineage>
        <taxon>Eukaryota</taxon>
        <taxon>Metazoa</taxon>
        <taxon>Ecdysozoa</taxon>
        <taxon>Arthropoda</taxon>
        <taxon>Hexapoda</taxon>
        <taxon>Insecta</taxon>
        <taxon>Pterygota</taxon>
        <taxon>Neoptera</taxon>
        <taxon>Polyneoptera</taxon>
        <taxon>Dictyoptera</taxon>
        <taxon>Blattodea</taxon>
        <taxon>Blattoidea</taxon>
        <taxon>Termitoidae</taxon>
        <taxon>Rhinotermitidae</taxon>
        <taxon>Coptotermes</taxon>
    </lineage>
</organism>
<gene>
    <name evidence="2" type="ORF">Cfor_09567</name>
</gene>
<feature type="compositionally biased region" description="Basic and acidic residues" evidence="1">
    <location>
        <begin position="381"/>
        <end position="398"/>
    </location>
</feature>
<comment type="caution">
    <text evidence="2">The sequence shown here is derived from an EMBL/GenBank/DDBJ whole genome shotgun (WGS) entry which is preliminary data.</text>
</comment>
<evidence type="ECO:0000313" key="2">
    <source>
        <dbReference type="EMBL" id="GFG37505.1"/>
    </source>
</evidence>
<protein>
    <recommendedName>
        <fullName evidence="4">MIF4G domain-containing protein</fullName>
    </recommendedName>
</protein>
<sequence length="463" mass="51275">MADMEVDSLIAAVQSINLQGANESVATLRGVEELLKAQCQSEEDLRLVVQRLHDRSLEDRQFGMKAAVAYGSVASLEVAGVRLRNVLLLAVQKDFQDRTHLQTACNVKFLNAIALLGEVFHQVRLPDGSPINVLASAVLQYQDMLLGGEEHEMELFTTQLAINGRKLYDCRPSELEELMLRVRTTLMSRNLSGQCRCWLLLALDLASNRYAPLSGQLQGFYQVHLGANAIMQLQRVRMGLKIDIGSGLTEVNHVSAAEISESVTKNSDSENVNEIMTKCKSPDQTVIENCAFRTRDTARRMGLFDAKPNFGGGRKTGEEHNQARLDGNKWGSGSSGNGDGGGGGGKKFIPSRDEGGRRKDWGHRRQDTDQNEDIWGTARGQKVDPWGHDDRFEKDDNFYGKQTQRGEGTFKPRNRGGSSGNWRDRKGSGGKDQKSTTKNETNEIESQPTLVVPPAVPEEETWD</sequence>
<evidence type="ECO:0000313" key="3">
    <source>
        <dbReference type="Proteomes" id="UP000502823"/>
    </source>
</evidence>
<dbReference type="GO" id="GO:0008494">
    <property type="term" value="F:translation activator activity"/>
    <property type="evidence" value="ECO:0007669"/>
    <property type="project" value="TreeGrafter"/>
</dbReference>
<feature type="compositionally biased region" description="Basic and acidic residues" evidence="1">
    <location>
        <begin position="315"/>
        <end position="327"/>
    </location>
</feature>
<keyword evidence="3" id="KW-1185">Reference proteome</keyword>